<accession>A0A975PGP4</accession>
<protein>
    <submittedName>
        <fullName evidence="1">Uncharacterized protein</fullName>
    </submittedName>
</protein>
<evidence type="ECO:0000313" key="2">
    <source>
        <dbReference type="Proteomes" id="UP000676169"/>
    </source>
</evidence>
<dbReference type="RefSeq" id="WP_211633650.1">
    <property type="nucleotide sequence ID" value="NZ_CP073100.1"/>
</dbReference>
<dbReference type="EMBL" id="CP073100">
    <property type="protein sequence ID" value="QUE52512.1"/>
    <property type="molecule type" value="Genomic_DNA"/>
</dbReference>
<proteinExistence type="predicted"/>
<dbReference type="Proteomes" id="UP000676169">
    <property type="component" value="Chromosome"/>
</dbReference>
<reference evidence="1" key="1">
    <citation type="submission" date="2021-04" db="EMBL/GenBank/DDBJ databases">
        <title>Luteolibacter sp. 32A isolated from the skin of an Anderson's salamander (Ambystoma andersonii).</title>
        <authorList>
            <person name="Spergser J."/>
            <person name="Busse H.-J."/>
        </authorList>
    </citation>
    <scope>NUCLEOTIDE SEQUENCE</scope>
    <source>
        <strain evidence="1">32A</strain>
    </source>
</reference>
<organism evidence="1 2">
    <name type="scientific">Luteolibacter ambystomatis</name>
    <dbReference type="NCBI Taxonomy" id="2824561"/>
    <lineage>
        <taxon>Bacteria</taxon>
        <taxon>Pseudomonadati</taxon>
        <taxon>Verrucomicrobiota</taxon>
        <taxon>Verrucomicrobiia</taxon>
        <taxon>Verrucomicrobiales</taxon>
        <taxon>Verrucomicrobiaceae</taxon>
        <taxon>Luteolibacter</taxon>
    </lineage>
</organism>
<name>A0A975PGP4_9BACT</name>
<gene>
    <name evidence="1" type="ORF">KBB96_06360</name>
</gene>
<keyword evidence="2" id="KW-1185">Reference proteome</keyword>
<dbReference type="AlphaFoldDB" id="A0A975PGP4"/>
<dbReference type="KEGG" id="lamb:KBB96_06360"/>
<sequence>MISLIGNRPALQVGRYQVIDYDTAWLGDALRRAALAAEREDFPFVEDIRSGIAQYLETKCPLRLLPLAELFSKMRKMLETIGCETIAEKLEPLAPPLTVSLLPAAKEAGNGFELAFFERVRAELDELRREGAEEIRFTHLKECALLIRGVEKWDKHCAQLEEEIVGFLRACDRDQDDFDRRLRLKVESDR</sequence>
<evidence type="ECO:0000313" key="1">
    <source>
        <dbReference type="EMBL" id="QUE52512.1"/>
    </source>
</evidence>